<evidence type="ECO:0000313" key="15">
    <source>
        <dbReference type="EMBL" id="NOL40258.1"/>
    </source>
</evidence>
<dbReference type="InterPro" id="IPR036188">
    <property type="entry name" value="FAD/NAD-bd_sf"/>
</dbReference>
<sequence length="576" mass="62598">MTAEQQIATSVLVIGTGGGGLRAAIELAEQGVDVLALGKRPRSDAHTALAAGGINAALATMDPEDSWQQHAADTLQESYLLANPDTVRIVTEGAARGIEDLERYGMPFAREADGRISQRFFGAHSYRRTAFAGDYTGLEIQRTLVNRAVQLGVPILDNVYVTRILVRDNTVFGAYGFDLSTGRRYVIHADAVILAAGGHTRIWRRTSSRRDENTGDSFRLAVQAGGRIRDPELVQFHPSGLLEPENAAGTLVSEAARGEGGQLRNALGERFMARYDAERMELSTRDRVALAAYTEIMEGRGTPNGGVWLDVSHLPRETIMRRLPRVYQTLLELQMLDITKQPIEIAPTAHYSMGGVWVRAEDHSTGVDGLYALGEAASGLHGANRLGGNSLIELLVFGRIVAEEAAKYSIGRESQQRSASVVAEARAEVDGLLAGDGPENVRALQRALRDTMTARAGVVRDETGLRAGIDELTEIEERITQVGVHPDIAGFQDLAHAFDLKSSALAARATLDAALERRETRGCHNRSDYPELDESLQVNLVWSGPGQVEREEIPAIPAEIRALMRDDISVEGKLVE</sequence>
<dbReference type="EMBL" id="JABJRC010000002">
    <property type="protein sequence ID" value="NOL40258.1"/>
    <property type="molecule type" value="Genomic_DNA"/>
</dbReference>
<keyword evidence="16" id="KW-1185">Reference proteome</keyword>
<dbReference type="AlphaFoldDB" id="A0A7Y4KX40"/>
<dbReference type="Proteomes" id="UP000534306">
    <property type="component" value="Unassembled WGS sequence"/>
</dbReference>
<reference evidence="14 17" key="2">
    <citation type="submission" date="2020-08" db="EMBL/GenBank/DDBJ databases">
        <title>Sequencing the genomes of 1000 actinobacteria strains.</title>
        <authorList>
            <person name="Klenk H.-P."/>
        </authorList>
    </citation>
    <scope>NUCLEOTIDE SEQUENCE [LARGE SCALE GENOMIC DNA]</scope>
    <source>
        <strain evidence="14 17">DSM 15626</strain>
    </source>
</reference>
<dbReference type="GO" id="GO:0044281">
    <property type="term" value="P:small molecule metabolic process"/>
    <property type="evidence" value="ECO:0007669"/>
    <property type="project" value="UniProtKB-ARBA"/>
</dbReference>
<evidence type="ECO:0000256" key="5">
    <source>
        <dbReference type="ARBA" id="ARBA00021901"/>
    </source>
</evidence>
<dbReference type="EC" id="1.4.3.16" evidence="4"/>
<dbReference type="PANTHER" id="PTHR11632">
    <property type="entry name" value="SUCCINATE DEHYDROGENASE 2 FLAVOPROTEIN SUBUNIT"/>
    <property type="match status" value="1"/>
</dbReference>
<evidence type="ECO:0000313" key="14">
    <source>
        <dbReference type="EMBL" id="MBB6569918.1"/>
    </source>
</evidence>
<gene>
    <name evidence="14" type="ORF">HNR71_005555</name>
    <name evidence="15" type="ORF">HPO96_08380</name>
</gene>
<evidence type="ECO:0000256" key="4">
    <source>
        <dbReference type="ARBA" id="ARBA00012173"/>
    </source>
</evidence>
<dbReference type="PRINTS" id="PR00411">
    <property type="entry name" value="PNDRDTASEI"/>
</dbReference>
<dbReference type="InterPro" id="IPR037099">
    <property type="entry name" value="Fum_R/Succ_DH_flav-like_C_sf"/>
</dbReference>
<dbReference type="Pfam" id="PF00890">
    <property type="entry name" value="FAD_binding_2"/>
    <property type="match status" value="1"/>
</dbReference>
<comment type="pathway">
    <text evidence="2">Cofactor biosynthesis; NAD(+) biosynthesis; iminoaspartate from L-aspartate (oxidase route): step 1/1.</text>
</comment>
<dbReference type="FunFam" id="3.90.700.10:FF:000002">
    <property type="entry name" value="L-aspartate oxidase"/>
    <property type="match status" value="1"/>
</dbReference>
<reference evidence="15 16" key="1">
    <citation type="submission" date="2020-05" db="EMBL/GenBank/DDBJ databases">
        <title>Genome sequence of Kribbella sandramycini ATCC 39419.</title>
        <authorList>
            <person name="Maclea K.S."/>
            <person name="Fair J.L."/>
        </authorList>
    </citation>
    <scope>NUCLEOTIDE SEQUENCE [LARGE SCALE GENOMIC DNA]</scope>
    <source>
        <strain evidence="15 16">ATCC 39419</strain>
    </source>
</reference>
<comment type="function">
    <text evidence="8">Catalyzes the oxidation of L-aspartate to iminoaspartate, the first step in the de novo biosynthesis of NAD(+).</text>
</comment>
<feature type="domain" description="Fumarate reductase/succinate dehydrogenase flavoprotein-like C-terminal" evidence="13">
    <location>
        <begin position="446"/>
        <end position="534"/>
    </location>
</feature>
<evidence type="ECO:0000256" key="1">
    <source>
        <dbReference type="ARBA" id="ARBA00001974"/>
    </source>
</evidence>
<dbReference type="GO" id="GO:0008734">
    <property type="term" value="F:L-aspartate oxidase activity"/>
    <property type="evidence" value="ECO:0007669"/>
    <property type="project" value="UniProtKB-EC"/>
</dbReference>
<dbReference type="EMBL" id="JACHKF010000001">
    <property type="protein sequence ID" value="MBB6569918.1"/>
    <property type="molecule type" value="Genomic_DNA"/>
</dbReference>
<accession>A0A7Y4KX40</accession>
<organism evidence="15 16">
    <name type="scientific">Kribbella sandramycini</name>
    <dbReference type="NCBI Taxonomy" id="60450"/>
    <lineage>
        <taxon>Bacteria</taxon>
        <taxon>Bacillati</taxon>
        <taxon>Actinomycetota</taxon>
        <taxon>Actinomycetes</taxon>
        <taxon>Propionibacteriales</taxon>
        <taxon>Kribbellaceae</taxon>
        <taxon>Kribbella</taxon>
    </lineage>
</organism>
<dbReference type="GO" id="GO:0033765">
    <property type="term" value="F:steroid dehydrogenase activity, acting on the CH-CH group of donors"/>
    <property type="evidence" value="ECO:0007669"/>
    <property type="project" value="UniProtKB-ARBA"/>
</dbReference>
<dbReference type="PANTHER" id="PTHR11632:SF51">
    <property type="entry name" value="SUCCINATE DEHYDROGENASE [UBIQUINONE] FLAVOPROTEIN SUBUNIT, MITOCHONDRIAL"/>
    <property type="match status" value="1"/>
</dbReference>
<evidence type="ECO:0000256" key="9">
    <source>
        <dbReference type="ARBA" id="ARBA00030386"/>
    </source>
</evidence>
<dbReference type="InterPro" id="IPR003953">
    <property type="entry name" value="FAD-dep_OxRdtase_2_FAD-bd"/>
</dbReference>
<evidence type="ECO:0000256" key="11">
    <source>
        <dbReference type="PIRSR" id="PIRSR000171-1"/>
    </source>
</evidence>
<evidence type="ECO:0000313" key="17">
    <source>
        <dbReference type="Proteomes" id="UP000553957"/>
    </source>
</evidence>
<comment type="catalytic activity">
    <reaction evidence="10">
        <text>L-aspartate + O2 = iminosuccinate + H2O2</text>
        <dbReference type="Rhea" id="RHEA:25876"/>
        <dbReference type="ChEBI" id="CHEBI:15379"/>
        <dbReference type="ChEBI" id="CHEBI:16240"/>
        <dbReference type="ChEBI" id="CHEBI:29991"/>
        <dbReference type="ChEBI" id="CHEBI:77875"/>
        <dbReference type="EC" id="1.4.3.16"/>
    </reaction>
    <physiologicalReaction direction="left-to-right" evidence="10">
        <dbReference type="Rhea" id="RHEA:25877"/>
    </physiologicalReaction>
</comment>
<name>A0A7Y4KX40_9ACTN</name>
<evidence type="ECO:0000256" key="3">
    <source>
        <dbReference type="ARBA" id="ARBA00008562"/>
    </source>
</evidence>
<dbReference type="Gene3D" id="1.20.58.100">
    <property type="entry name" value="Fumarate reductase/succinate dehydrogenase flavoprotein-like, C-terminal domain"/>
    <property type="match status" value="1"/>
</dbReference>
<evidence type="ECO:0000256" key="10">
    <source>
        <dbReference type="ARBA" id="ARBA00048305"/>
    </source>
</evidence>
<dbReference type="SUPFAM" id="SSF51905">
    <property type="entry name" value="FAD/NAD(P)-binding domain"/>
    <property type="match status" value="1"/>
</dbReference>
<dbReference type="InterPro" id="IPR027477">
    <property type="entry name" value="Succ_DH/fumarate_Rdtase_cat_sf"/>
</dbReference>
<evidence type="ECO:0000259" key="13">
    <source>
        <dbReference type="Pfam" id="PF02910"/>
    </source>
</evidence>
<dbReference type="Pfam" id="PF02910">
    <property type="entry name" value="Succ_DH_flav_C"/>
    <property type="match status" value="1"/>
</dbReference>
<dbReference type="Proteomes" id="UP000553957">
    <property type="component" value="Unassembled WGS sequence"/>
</dbReference>
<dbReference type="SUPFAM" id="SSF46977">
    <property type="entry name" value="Succinate dehydrogenase/fumarate reductase flavoprotein C-terminal domain"/>
    <property type="match status" value="1"/>
</dbReference>
<evidence type="ECO:0000256" key="6">
    <source>
        <dbReference type="ARBA" id="ARBA00022630"/>
    </source>
</evidence>
<dbReference type="PIRSF" id="PIRSF000171">
    <property type="entry name" value="SDHA_APRA_LASPO"/>
    <property type="match status" value="1"/>
</dbReference>
<dbReference type="SUPFAM" id="SSF56425">
    <property type="entry name" value="Succinate dehydrogenase/fumarate reductase flavoprotein, catalytic domain"/>
    <property type="match status" value="1"/>
</dbReference>
<dbReference type="PRINTS" id="PR00368">
    <property type="entry name" value="FADPNR"/>
</dbReference>
<keyword evidence="7 14" id="KW-0560">Oxidoreductase</keyword>
<comment type="cofactor">
    <cofactor evidence="1">
        <name>FAD</name>
        <dbReference type="ChEBI" id="CHEBI:57692"/>
    </cofactor>
</comment>
<dbReference type="InterPro" id="IPR015939">
    <property type="entry name" value="Fum_Rdtase/Succ_DH_flav-like_C"/>
</dbReference>
<dbReference type="InterPro" id="IPR030664">
    <property type="entry name" value="SdhA/FrdA/AprA"/>
</dbReference>
<comment type="similarity">
    <text evidence="3">Belongs to the FAD-dependent oxidoreductase 2 family. NadB subfamily.</text>
</comment>
<dbReference type="Gene3D" id="3.90.700.10">
    <property type="entry name" value="Succinate dehydrogenase/fumarate reductase flavoprotein, catalytic domain"/>
    <property type="match status" value="1"/>
</dbReference>
<dbReference type="Gene3D" id="3.50.50.60">
    <property type="entry name" value="FAD/NAD(P)-binding domain"/>
    <property type="match status" value="1"/>
</dbReference>
<keyword evidence="6" id="KW-0285">Flavoprotein</keyword>
<proteinExistence type="inferred from homology"/>
<protein>
    <recommendedName>
        <fullName evidence="5">L-aspartate oxidase</fullName>
        <ecNumber evidence="4">1.4.3.16</ecNumber>
    </recommendedName>
    <alternativeName>
        <fullName evidence="9">Quinolinate synthase B</fullName>
    </alternativeName>
</protein>
<evidence type="ECO:0000256" key="2">
    <source>
        <dbReference type="ARBA" id="ARBA00004950"/>
    </source>
</evidence>
<feature type="domain" description="FAD-dependent oxidoreductase 2 FAD-binding" evidence="12">
    <location>
        <begin position="11"/>
        <end position="391"/>
    </location>
</feature>
<evidence type="ECO:0000259" key="12">
    <source>
        <dbReference type="Pfam" id="PF00890"/>
    </source>
</evidence>
<feature type="active site" description="Proton acceptor" evidence="11">
    <location>
        <position position="285"/>
    </location>
</feature>
<evidence type="ECO:0000313" key="16">
    <source>
        <dbReference type="Proteomes" id="UP000534306"/>
    </source>
</evidence>
<evidence type="ECO:0000256" key="7">
    <source>
        <dbReference type="ARBA" id="ARBA00023002"/>
    </source>
</evidence>
<comment type="caution">
    <text evidence="15">The sequence shown here is derived from an EMBL/GenBank/DDBJ whole genome shotgun (WGS) entry which is preliminary data.</text>
</comment>
<dbReference type="RefSeq" id="WP_171672654.1">
    <property type="nucleotide sequence ID" value="NZ_BAAAGT010000002.1"/>
</dbReference>
<evidence type="ECO:0000256" key="8">
    <source>
        <dbReference type="ARBA" id="ARBA00029426"/>
    </source>
</evidence>